<keyword evidence="13 19" id="KW-0443">Lipid metabolism</keyword>
<evidence type="ECO:0000256" key="7">
    <source>
        <dbReference type="ARBA" id="ARBA00022598"/>
    </source>
</evidence>
<dbReference type="NCBIfam" id="TIGR00514">
    <property type="entry name" value="accC"/>
    <property type="match status" value="1"/>
</dbReference>
<evidence type="ECO:0000256" key="18">
    <source>
        <dbReference type="PROSITE-ProRule" id="PRU00409"/>
    </source>
</evidence>
<comment type="catalytic activity">
    <reaction evidence="17 19">
        <text>N(6)-biotinyl-L-lysyl-[protein] + hydrogencarbonate + ATP = N(6)-carboxybiotinyl-L-lysyl-[protein] + ADP + phosphate + H(+)</text>
        <dbReference type="Rhea" id="RHEA:13501"/>
        <dbReference type="Rhea" id="RHEA-COMP:10505"/>
        <dbReference type="Rhea" id="RHEA-COMP:10506"/>
        <dbReference type="ChEBI" id="CHEBI:15378"/>
        <dbReference type="ChEBI" id="CHEBI:17544"/>
        <dbReference type="ChEBI" id="CHEBI:30616"/>
        <dbReference type="ChEBI" id="CHEBI:43474"/>
        <dbReference type="ChEBI" id="CHEBI:83144"/>
        <dbReference type="ChEBI" id="CHEBI:83145"/>
        <dbReference type="ChEBI" id="CHEBI:456216"/>
        <dbReference type="EC" id="6.3.4.14"/>
    </reaction>
</comment>
<dbReference type="EC" id="6.3.4.14" evidence="4 19"/>
<keyword evidence="12" id="KW-0460">Magnesium</keyword>
<name>A0ABT3W484_9PROT</name>
<evidence type="ECO:0000256" key="9">
    <source>
        <dbReference type="ARBA" id="ARBA00022741"/>
    </source>
</evidence>
<evidence type="ECO:0000256" key="12">
    <source>
        <dbReference type="ARBA" id="ARBA00022842"/>
    </source>
</evidence>
<keyword evidence="11 18" id="KW-0067">ATP-binding</keyword>
<evidence type="ECO:0000256" key="4">
    <source>
        <dbReference type="ARBA" id="ARBA00013263"/>
    </source>
</evidence>
<evidence type="ECO:0000256" key="8">
    <source>
        <dbReference type="ARBA" id="ARBA00022723"/>
    </source>
</evidence>
<evidence type="ECO:0000256" key="6">
    <source>
        <dbReference type="ARBA" id="ARBA00022516"/>
    </source>
</evidence>
<dbReference type="InterPro" id="IPR005481">
    <property type="entry name" value="BC-like_N"/>
</dbReference>
<keyword evidence="15 19" id="KW-0092">Biotin</keyword>
<keyword evidence="23" id="KW-1185">Reference proteome</keyword>
<dbReference type="PANTHER" id="PTHR48095">
    <property type="entry name" value="PYRUVATE CARBOXYLASE SUBUNIT A"/>
    <property type="match status" value="1"/>
</dbReference>
<evidence type="ECO:0000313" key="22">
    <source>
        <dbReference type="EMBL" id="MCX5613681.1"/>
    </source>
</evidence>
<evidence type="ECO:0000256" key="17">
    <source>
        <dbReference type="ARBA" id="ARBA00048600"/>
    </source>
</evidence>
<dbReference type="PANTHER" id="PTHR48095:SF2">
    <property type="entry name" value="BIOTIN CARBOXYLASE, CHLOROPLASTIC"/>
    <property type="match status" value="1"/>
</dbReference>
<evidence type="ECO:0000256" key="19">
    <source>
        <dbReference type="RuleBase" id="RU365063"/>
    </source>
</evidence>
<dbReference type="SMART" id="SM00878">
    <property type="entry name" value="Biotin_carb_C"/>
    <property type="match status" value="1"/>
</dbReference>
<dbReference type="InterPro" id="IPR005479">
    <property type="entry name" value="CPAse_ATP-bd"/>
</dbReference>
<dbReference type="Gene3D" id="3.30.1490.20">
    <property type="entry name" value="ATP-grasp fold, A domain"/>
    <property type="match status" value="1"/>
</dbReference>
<dbReference type="PROSITE" id="PS00866">
    <property type="entry name" value="CPSASE_1"/>
    <property type="match status" value="1"/>
</dbReference>
<gene>
    <name evidence="22" type="primary">accC</name>
    <name evidence="22" type="ORF">NQF64_00250</name>
</gene>
<dbReference type="RefSeq" id="WP_099026277.1">
    <property type="nucleotide sequence ID" value="NZ_JANIDW010000001.1"/>
</dbReference>
<comment type="function">
    <text evidence="1 19">This protein is a component of the acetyl coenzyme A carboxylase complex; first, biotin carboxylase catalyzes the carboxylation of the carrier protein and then the transcarboxylase transfers the carboxyl group to form malonyl-CoA.</text>
</comment>
<evidence type="ECO:0000256" key="11">
    <source>
        <dbReference type="ARBA" id="ARBA00022840"/>
    </source>
</evidence>
<keyword evidence="7 19" id="KW-0436">Ligase</keyword>
<dbReference type="InterPro" id="IPR005482">
    <property type="entry name" value="Biotin_COase_C"/>
</dbReference>
<evidence type="ECO:0000256" key="15">
    <source>
        <dbReference type="ARBA" id="ARBA00023267"/>
    </source>
</evidence>
<organism evidence="22 23">
    <name type="scientific">Bombella saccharophila</name>
    <dbReference type="NCBI Taxonomy" id="2967338"/>
    <lineage>
        <taxon>Bacteria</taxon>
        <taxon>Pseudomonadati</taxon>
        <taxon>Pseudomonadota</taxon>
        <taxon>Alphaproteobacteria</taxon>
        <taxon>Acetobacterales</taxon>
        <taxon>Acetobacteraceae</taxon>
        <taxon>Bombella</taxon>
    </lineage>
</organism>
<feature type="domain" description="Biotin carboxylation" evidence="21">
    <location>
        <begin position="1"/>
        <end position="444"/>
    </location>
</feature>
<evidence type="ECO:0000256" key="1">
    <source>
        <dbReference type="ARBA" id="ARBA00003761"/>
    </source>
</evidence>
<evidence type="ECO:0000313" key="23">
    <source>
        <dbReference type="Proteomes" id="UP001165648"/>
    </source>
</evidence>
<dbReference type="SUPFAM" id="SSF56059">
    <property type="entry name" value="Glutathione synthetase ATP-binding domain-like"/>
    <property type="match status" value="1"/>
</dbReference>
<dbReference type="InterPro" id="IPR051602">
    <property type="entry name" value="ACC_Biotin_Carboxylase"/>
</dbReference>
<comment type="pathway">
    <text evidence="2 19">Lipid metabolism; malonyl-CoA biosynthesis; malonyl-CoA from acetyl-CoA: step 1/1.</text>
</comment>
<evidence type="ECO:0000256" key="3">
    <source>
        <dbReference type="ARBA" id="ARBA00011750"/>
    </source>
</evidence>
<dbReference type="Pfam" id="PF02785">
    <property type="entry name" value="Biotin_carb_C"/>
    <property type="match status" value="1"/>
</dbReference>
<dbReference type="SUPFAM" id="SSF52440">
    <property type="entry name" value="PreATP-grasp domain"/>
    <property type="match status" value="1"/>
</dbReference>
<dbReference type="InterPro" id="IPR016185">
    <property type="entry name" value="PreATP-grasp_dom_sf"/>
</dbReference>
<dbReference type="PROSITE" id="PS00867">
    <property type="entry name" value="CPSASE_2"/>
    <property type="match status" value="1"/>
</dbReference>
<dbReference type="EMBL" id="JANIDW010000001">
    <property type="protein sequence ID" value="MCX5613681.1"/>
    <property type="molecule type" value="Genomic_DNA"/>
</dbReference>
<dbReference type="PROSITE" id="PS50979">
    <property type="entry name" value="BC"/>
    <property type="match status" value="1"/>
</dbReference>
<keyword evidence="14 19" id="KW-0275">Fatty acid biosynthesis</keyword>
<dbReference type="InterPro" id="IPR004549">
    <property type="entry name" value="Acetyl_CoA_COase_biotin_COase"/>
</dbReference>
<evidence type="ECO:0000256" key="13">
    <source>
        <dbReference type="ARBA" id="ARBA00023098"/>
    </source>
</evidence>
<accession>A0ABT3W484</accession>
<evidence type="ECO:0000256" key="14">
    <source>
        <dbReference type="ARBA" id="ARBA00023160"/>
    </source>
</evidence>
<evidence type="ECO:0000259" key="20">
    <source>
        <dbReference type="PROSITE" id="PS50975"/>
    </source>
</evidence>
<dbReference type="InterPro" id="IPR013815">
    <property type="entry name" value="ATP_grasp_subdomain_1"/>
</dbReference>
<evidence type="ECO:0000256" key="10">
    <source>
        <dbReference type="ARBA" id="ARBA00022832"/>
    </source>
</evidence>
<keyword evidence="6 19" id="KW-0444">Lipid biosynthesis</keyword>
<comment type="subunit">
    <text evidence="3 19">Acetyl-CoA carboxylase is a heterohexamer of biotin carboxyl carrier protein, biotin carboxylase and the two subunits of carboxyl transferase in a 2:2 complex.</text>
</comment>
<evidence type="ECO:0000256" key="2">
    <source>
        <dbReference type="ARBA" id="ARBA00004956"/>
    </source>
</evidence>
<proteinExistence type="predicted"/>
<evidence type="ECO:0000256" key="5">
    <source>
        <dbReference type="ARBA" id="ARBA00017242"/>
    </source>
</evidence>
<dbReference type="Proteomes" id="UP001165648">
    <property type="component" value="Unassembled WGS sequence"/>
</dbReference>
<dbReference type="GO" id="GO:0004075">
    <property type="term" value="F:biotin carboxylase activity"/>
    <property type="evidence" value="ECO:0007669"/>
    <property type="project" value="UniProtKB-EC"/>
</dbReference>
<dbReference type="Pfam" id="PF00289">
    <property type="entry name" value="Biotin_carb_N"/>
    <property type="match status" value="1"/>
</dbReference>
<keyword evidence="10 19" id="KW-0276">Fatty acid metabolism</keyword>
<dbReference type="Gene3D" id="3.40.50.20">
    <property type="match status" value="1"/>
</dbReference>
<keyword evidence="8" id="KW-0479">Metal-binding</keyword>
<sequence>MFSKILIANRGEIALRVLRACREMGIKTVAVHSTADADAMHVRLADEAVCIGPPSSRDSYLNVAAILSAATITGAEAIHPGYGFLSENAEFAETVEEHGIAFIGPTAEHIRMMGDKITAKTTMEALGVPLVPGSDGALASLEEAREVAERVGYPVLIKAAAGGGGRGMKVAQTADEIEEAWSVARTEARAAFGNDEVYLEKYLDKPRHIELQIMGDTHGNVVHFGERDCSLQRRHQKLLEEAGSPVITPEQRNEIGKTVTDALSRMGYRNAGTLEFLYQDGQFCFIEMNTRLQVEHPVTEMVCDVDLVREQIRVAAGEKLGYRQEDIVMSGHAIECRINAEDPMSFVPNPGKVKVFHAPGGLGVRMDSAIFSGYKVPPYYDSMIAKLIVHAPTREQAIARMKRALTECVVEGVKTVIPLHQKILADPEFQKGDYTIHWLENFVEKMQNNH</sequence>
<dbReference type="Pfam" id="PF02786">
    <property type="entry name" value="CPSase_L_D2"/>
    <property type="match status" value="1"/>
</dbReference>
<dbReference type="InterPro" id="IPR011764">
    <property type="entry name" value="Biotin_carboxylation_dom"/>
</dbReference>
<reference evidence="22 23" key="1">
    <citation type="submission" date="2022-07" db="EMBL/GenBank/DDBJ databases">
        <title>Bombella genomes.</title>
        <authorList>
            <person name="Harer L."/>
            <person name="Styblova S."/>
            <person name="Ehrmann M."/>
        </authorList>
    </citation>
    <scope>NUCLEOTIDE SEQUENCE [LARGE SCALE GENOMIC DNA]</scope>
    <source>
        <strain evidence="22 23">TMW 2.2558</strain>
    </source>
</reference>
<evidence type="ECO:0000256" key="16">
    <source>
        <dbReference type="ARBA" id="ARBA00033786"/>
    </source>
</evidence>
<evidence type="ECO:0000259" key="21">
    <source>
        <dbReference type="PROSITE" id="PS50979"/>
    </source>
</evidence>
<dbReference type="NCBIfam" id="NF006367">
    <property type="entry name" value="PRK08591.1"/>
    <property type="match status" value="1"/>
</dbReference>
<dbReference type="InterPro" id="IPR011761">
    <property type="entry name" value="ATP-grasp"/>
</dbReference>
<comment type="caution">
    <text evidence="22">The sequence shown here is derived from an EMBL/GenBank/DDBJ whole genome shotgun (WGS) entry which is preliminary data.</text>
</comment>
<protein>
    <recommendedName>
        <fullName evidence="5 19">Biotin carboxylase</fullName>
        <ecNumber evidence="4 19">6.3.4.14</ecNumber>
    </recommendedName>
    <alternativeName>
        <fullName evidence="16 19">Acetyl-coenzyme A carboxylase biotin carboxylase subunit A</fullName>
    </alternativeName>
</protein>
<dbReference type="SUPFAM" id="SSF51246">
    <property type="entry name" value="Rudiment single hybrid motif"/>
    <property type="match status" value="1"/>
</dbReference>
<feature type="domain" description="ATP-grasp" evidence="20">
    <location>
        <begin position="120"/>
        <end position="316"/>
    </location>
</feature>
<dbReference type="PROSITE" id="PS50975">
    <property type="entry name" value="ATP_GRASP"/>
    <property type="match status" value="1"/>
</dbReference>
<dbReference type="Gene3D" id="3.30.470.20">
    <property type="entry name" value="ATP-grasp fold, B domain"/>
    <property type="match status" value="1"/>
</dbReference>
<dbReference type="InterPro" id="IPR011054">
    <property type="entry name" value="Rudment_hybrid_motif"/>
</dbReference>
<keyword evidence="9 18" id="KW-0547">Nucleotide-binding</keyword>